<evidence type="ECO:0000313" key="3">
    <source>
        <dbReference type="Proteomes" id="UP000190814"/>
    </source>
</evidence>
<sequence>MKTQTRVYEGLIMARKKESTENNKNKKANKVKKNNSVDTMLHYTARDYGQEYIMKRKMIRAIFIAIMLAIALIVFIALYMDQAGRVQETYRTKYTKSLETVVFDLDDYKNAEADYELRYRMILADMSNANAFAFLLDDFEKEQKSINGLYTCFLKYPQQMQQRIDEVKEILEKILNVNNKDSYEGIDKFVDTINLKGY</sequence>
<organism evidence="2 3">
    <name type="scientific">Eubacterium uniforme</name>
    <dbReference type="NCBI Taxonomy" id="39495"/>
    <lineage>
        <taxon>Bacteria</taxon>
        <taxon>Bacillati</taxon>
        <taxon>Bacillota</taxon>
        <taxon>Clostridia</taxon>
        <taxon>Eubacteriales</taxon>
        <taxon>Eubacteriaceae</taxon>
        <taxon>Eubacterium</taxon>
    </lineage>
</organism>
<proteinExistence type="predicted"/>
<name>A0A1T4VYS7_9FIRM</name>
<keyword evidence="3" id="KW-1185">Reference proteome</keyword>
<dbReference type="Proteomes" id="UP000190814">
    <property type="component" value="Unassembled WGS sequence"/>
</dbReference>
<keyword evidence="1" id="KW-0472">Membrane</keyword>
<evidence type="ECO:0000313" key="2">
    <source>
        <dbReference type="EMBL" id="SKA69948.1"/>
    </source>
</evidence>
<evidence type="ECO:0000256" key="1">
    <source>
        <dbReference type="SAM" id="Phobius"/>
    </source>
</evidence>
<dbReference type="AlphaFoldDB" id="A0A1T4VYS7"/>
<keyword evidence="1" id="KW-1133">Transmembrane helix</keyword>
<keyword evidence="1" id="KW-0812">Transmembrane</keyword>
<accession>A0A1T4VYS7</accession>
<dbReference type="EMBL" id="FUXZ01000012">
    <property type="protein sequence ID" value="SKA69948.1"/>
    <property type="molecule type" value="Genomic_DNA"/>
</dbReference>
<protein>
    <submittedName>
        <fullName evidence="2">Uncharacterized protein</fullName>
    </submittedName>
</protein>
<feature type="transmembrane region" description="Helical" evidence="1">
    <location>
        <begin position="61"/>
        <end position="80"/>
    </location>
</feature>
<reference evidence="2 3" key="1">
    <citation type="submission" date="2017-02" db="EMBL/GenBank/DDBJ databases">
        <authorList>
            <person name="Peterson S.W."/>
        </authorList>
    </citation>
    <scope>NUCLEOTIDE SEQUENCE [LARGE SCALE GENOMIC DNA]</scope>
    <source>
        <strain evidence="2 3">ATCC 35992</strain>
    </source>
</reference>
<dbReference type="STRING" id="39495.SAMN02745111_01951"/>
<gene>
    <name evidence="2" type="ORF">SAMN02745111_01951</name>
</gene>